<proteinExistence type="predicted"/>
<gene>
    <name evidence="1" type="ORF">HATV-2_gp90</name>
</gene>
<reference evidence="1" key="1">
    <citation type="submission" date="2021-05" db="EMBL/GenBank/DDBJ databases">
        <title>Diversity, taxonomy and evolution of archaeal viruses of the class Caudoviricetes.</title>
        <authorList>
            <person name="Liu Y."/>
            <person name="Demina T.A."/>
            <person name="Roux S."/>
            <person name="Aiewsakun P."/>
            <person name="Kazlauskas D."/>
            <person name="Simmonds P."/>
            <person name="Prangishvili D."/>
            <person name="Oksanen H.M."/>
            <person name="Krupovic M."/>
        </authorList>
    </citation>
    <scope>NUCLEOTIDE SEQUENCE</scope>
    <source>
        <strain evidence="1">HATV-2/44</strain>
    </source>
</reference>
<name>A0AAE8Y0N1_9CAUD</name>
<evidence type="ECO:0000313" key="2">
    <source>
        <dbReference type="Proteomes" id="UP000827814"/>
    </source>
</evidence>
<keyword evidence="2" id="KW-1185">Reference proteome</keyword>
<accession>A0AAE8Y0N1</accession>
<organism evidence="1 2">
    <name type="scientific">Haloarcula tailed virus 2</name>
    <dbReference type="NCBI Taxonomy" id="2877989"/>
    <lineage>
        <taxon>Viruses</taxon>
        <taxon>Duplodnaviria</taxon>
        <taxon>Heunggongvirae</taxon>
        <taxon>Uroviricota</taxon>
        <taxon>Caudoviricetes</taxon>
        <taxon>Thumleimavirales</taxon>
        <taxon>Soleiviridae</taxon>
        <taxon>Eilatmyovirus</taxon>
        <taxon>Eilatmyovirus salis</taxon>
        <taxon>Eilatmyovirus HATV2</taxon>
    </lineage>
</organism>
<dbReference type="Proteomes" id="UP000827814">
    <property type="component" value="Segment"/>
</dbReference>
<protein>
    <submittedName>
        <fullName evidence="1">Zn finger</fullName>
    </submittedName>
</protein>
<dbReference type="EMBL" id="MZ334525">
    <property type="protein sequence ID" value="UBF23241.1"/>
    <property type="molecule type" value="Genomic_DNA"/>
</dbReference>
<evidence type="ECO:0000313" key="1">
    <source>
        <dbReference type="EMBL" id="UBF23241.1"/>
    </source>
</evidence>
<sequence>MQFNDTVFEKKPQTDAKDCWSCQRPDAILCKTESGDWLHRCTTCGTERGPYGEQ</sequence>